<organism evidence="1 2">
    <name type="scientific">Borrelia turcica IST7</name>
    <dbReference type="NCBI Taxonomy" id="1104446"/>
    <lineage>
        <taxon>Bacteria</taxon>
        <taxon>Pseudomonadati</taxon>
        <taxon>Spirochaetota</taxon>
        <taxon>Spirochaetia</taxon>
        <taxon>Spirochaetales</taxon>
        <taxon>Borreliaceae</taxon>
        <taxon>Borrelia</taxon>
    </lineage>
</organism>
<protein>
    <submittedName>
        <fullName evidence="1">Uncharacterized protein</fullName>
    </submittedName>
</protein>
<evidence type="ECO:0000313" key="1">
    <source>
        <dbReference type="EMBL" id="AYE36956.1"/>
    </source>
</evidence>
<dbReference type="AlphaFoldDB" id="A0A386PN75"/>
<reference evidence="1 2" key="1">
    <citation type="journal article" date="2018" name="Infect. Genet. Evol.">
        <title>Genome-wide analysis of Borrelia turcica and 'Candidatus Borrelia tachyglossi' shows relapsing fever-like genomes with unique genomic links to Lyme disease Borrelia.</title>
        <authorList>
            <person name="Gofton A.W."/>
            <person name="Margos G."/>
            <person name="Fingerle V."/>
            <person name="Hepner S."/>
            <person name="Loh S.M."/>
            <person name="Ryan U."/>
            <person name="Irwin P."/>
            <person name="Oskam C.L."/>
        </authorList>
    </citation>
    <scope>NUCLEOTIDE SEQUENCE [LARGE SCALE GENOMIC DNA]</scope>
    <source>
        <strain evidence="1 2">IST7</strain>
        <plasmid evidence="1">lp32-B</plasmid>
    </source>
</reference>
<proteinExistence type="predicted"/>
<keyword evidence="2" id="KW-1185">Reference proteome</keyword>
<dbReference type="EMBL" id="CP028887">
    <property type="protein sequence ID" value="AYE36956.1"/>
    <property type="molecule type" value="Genomic_DNA"/>
</dbReference>
<dbReference type="KEGG" id="btur:DB313_05520"/>
<dbReference type="RefSeq" id="WP_120104876.1">
    <property type="nucleotide sequence ID" value="NZ_CP028887.1"/>
</dbReference>
<evidence type="ECO:0000313" key="2">
    <source>
        <dbReference type="Proteomes" id="UP000275571"/>
    </source>
</evidence>
<sequence>MKNKPINQDASFSRLDTSLFDFVYDVDIFTDIDLYDEYIGDLFDGEEVQVSGAFVNDLSIYSPNILLRSRICFLQDKTVSLVNILNII</sequence>
<dbReference type="Proteomes" id="UP000275571">
    <property type="component" value="Plasmid lp32-B"/>
</dbReference>
<name>A0A386PN75_9SPIR</name>
<keyword evidence="1" id="KW-0614">Plasmid</keyword>
<geneLocation type="plasmid" evidence="2">
    <name>lp32-b</name>
</geneLocation>
<gene>
    <name evidence="1" type="ORF">DB313_05520</name>
</gene>
<accession>A0A386PN75</accession>